<feature type="transmembrane region" description="Helical" evidence="8">
    <location>
        <begin position="438"/>
        <end position="467"/>
    </location>
</feature>
<dbReference type="PANTHER" id="PTHR21444">
    <property type="entry name" value="COILED-COIL DOMAIN-CONTAINING PROTEIN 180"/>
    <property type="match status" value="1"/>
</dbReference>
<dbReference type="GO" id="GO:0005886">
    <property type="term" value="C:plasma membrane"/>
    <property type="evidence" value="ECO:0000318"/>
    <property type="project" value="GO_Central"/>
</dbReference>
<organism evidence="9 10">
    <name type="scientific">Nematostella vectensis</name>
    <name type="common">Starlet sea anemone</name>
    <dbReference type="NCBI Taxonomy" id="45351"/>
    <lineage>
        <taxon>Eukaryota</taxon>
        <taxon>Metazoa</taxon>
        <taxon>Cnidaria</taxon>
        <taxon>Anthozoa</taxon>
        <taxon>Hexacorallia</taxon>
        <taxon>Actiniaria</taxon>
        <taxon>Edwardsiidae</taxon>
        <taxon>Nematostella</taxon>
    </lineage>
</organism>
<feature type="transmembrane region" description="Helical" evidence="8">
    <location>
        <begin position="376"/>
        <end position="398"/>
    </location>
</feature>
<keyword evidence="5 8" id="KW-1133">Transmembrane helix</keyword>
<dbReference type="GO" id="GO:0071939">
    <property type="term" value="P:vitamin A import into cell"/>
    <property type="evidence" value="ECO:0000318"/>
    <property type="project" value="GO_Central"/>
</dbReference>
<comment type="subcellular location">
    <subcellularLocation>
        <location evidence="1">Cell membrane</location>
        <topology evidence="1">Multi-pass membrane protein</topology>
    </subcellularLocation>
</comment>
<evidence type="ECO:0000256" key="3">
    <source>
        <dbReference type="ARBA" id="ARBA00022475"/>
    </source>
</evidence>
<feature type="transmembrane region" description="Helical" evidence="8">
    <location>
        <begin position="227"/>
        <end position="249"/>
    </location>
</feature>
<dbReference type="Pfam" id="PF14752">
    <property type="entry name" value="RBP_receptor"/>
    <property type="match status" value="4"/>
</dbReference>
<evidence type="ECO:0000256" key="8">
    <source>
        <dbReference type="SAM" id="Phobius"/>
    </source>
</evidence>
<feature type="non-terminal residue" evidence="9">
    <location>
        <position position="1"/>
    </location>
</feature>
<accession>A7T1K0</accession>
<dbReference type="GO" id="GO:0038023">
    <property type="term" value="F:signaling receptor activity"/>
    <property type="evidence" value="ECO:0007669"/>
    <property type="project" value="InterPro"/>
</dbReference>
<dbReference type="Proteomes" id="UP000001593">
    <property type="component" value="Unassembled WGS sequence"/>
</dbReference>
<feature type="transmembrane region" description="Helical" evidence="8">
    <location>
        <begin position="203"/>
        <end position="220"/>
    </location>
</feature>
<dbReference type="InParanoid" id="A7T1K0"/>
<keyword evidence="6 8" id="KW-0472">Membrane</keyword>
<evidence type="ECO:0000256" key="6">
    <source>
        <dbReference type="ARBA" id="ARBA00023136"/>
    </source>
</evidence>
<gene>
    <name evidence="9" type="ORF">NEMVEDRAFT_v1g220962</name>
</gene>
<feature type="transmembrane region" description="Helical" evidence="8">
    <location>
        <begin position="631"/>
        <end position="649"/>
    </location>
</feature>
<keyword evidence="10" id="KW-1185">Reference proteome</keyword>
<dbReference type="GO" id="GO:0034632">
    <property type="term" value="F:retinol transmembrane transporter activity"/>
    <property type="evidence" value="ECO:0007669"/>
    <property type="project" value="InterPro"/>
</dbReference>
<evidence type="ECO:0000256" key="4">
    <source>
        <dbReference type="ARBA" id="ARBA00022692"/>
    </source>
</evidence>
<feature type="transmembrane region" description="Helical" evidence="8">
    <location>
        <begin position="69"/>
        <end position="87"/>
    </location>
</feature>
<dbReference type="EMBL" id="DS470120">
    <property type="protein sequence ID" value="EDO30162.1"/>
    <property type="molecule type" value="Genomic_DNA"/>
</dbReference>
<keyword evidence="4 8" id="KW-0812">Transmembrane</keyword>
<sequence>LTTMSSETPETECRPFDTEIFDLACLGPAFAILIGLSFFVKRKNSQVCRGRFGVLIPMNFLQDHHKNRLMFAMVFGAVSGSFIKLAVSGISGNVQSYAAAFNSPWKKAFKNVAMVLLYVDLNYPFFACLSTNQQLVGAILGIVYTLLSPMNFLQDHHKNRLMFAMVFGAVSGSCINLAVSAIFGVQLYAAAFNSPWKKAFTKVAMVLLYVVLNYPFFACLSTNQQLVGAILGMAYTLLRLVGLLVAVSYCTNPYNVSENLLYKEFGTKQIAEVFNRESTGILQYSGALEQLPVIICHIILFLCFCRCLTKKILKRTEITNQASRHPSVAEEHDKIHVRLLLRNQLESSTVNTDRWYIKLLKKIYTTRTDFKFSTQIVSMFAVIAVSIYAMTVAELVAAEILRKVIPPEFGPYYQHIWHVIVIGDWLNGQSLSYCGFQIGYTILSMIILFIFLLLLFGIMAITVLLLPRLEEKVKLYLKNLILSILPVLVVTVLIMAIQKLLSLFVFRDRQLPDVTVTIDNQRLFCVMSLVFFMYNVIVGIVSAVIRGLKSLILGFVFLPRIDRTPLMQQYQDWDKGKYAFDVTVPALGQRPVLVVTVLIMVIQKLLTLFVFRDRQLPDVTVTIDNQRLFCVMSLVFFMNNVIVGIASAVSRGLKSLILGFVFLPRIDRTPLMQQYQYWDKGKYAFDVTVPALGQR</sequence>
<keyword evidence="2" id="KW-0813">Transport</keyword>
<feature type="transmembrane region" description="Helical" evidence="8">
    <location>
        <begin position="521"/>
        <end position="545"/>
    </location>
</feature>
<evidence type="ECO:0000256" key="5">
    <source>
        <dbReference type="ARBA" id="ARBA00022989"/>
    </source>
</evidence>
<feature type="transmembrane region" description="Helical" evidence="8">
    <location>
        <begin position="20"/>
        <end position="40"/>
    </location>
</feature>
<dbReference type="PANTHER" id="PTHR21444:SF15">
    <property type="entry name" value="RECEPTOR FOR RETINOL UPTAKE STRA6"/>
    <property type="match status" value="1"/>
</dbReference>
<reference evidence="9 10" key="1">
    <citation type="journal article" date="2007" name="Science">
        <title>Sea anemone genome reveals ancestral eumetazoan gene repertoire and genomic organization.</title>
        <authorList>
            <person name="Putnam N.H."/>
            <person name="Srivastava M."/>
            <person name="Hellsten U."/>
            <person name="Dirks B."/>
            <person name="Chapman J."/>
            <person name="Salamov A."/>
            <person name="Terry A."/>
            <person name="Shapiro H."/>
            <person name="Lindquist E."/>
            <person name="Kapitonov V.V."/>
            <person name="Jurka J."/>
            <person name="Genikhovich G."/>
            <person name="Grigoriev I.V."/>
            <person name="Lucas S.M."/>
            <person name="Steele R.E."/>
            <person name="Finnerty J.R."/>
            <person name="Technau U."/>
            <person name="Martindale M.Q."/>
            <person name="Rokhsar D.S."/>
        </authorList>
    </citation>
    <scope>NUCLEOTIDE SEQUENCE [LARGE SCALE GENOMIC DNA]</scope>
    <source>
        <strain evidence="10">CH2 X CH6</strain>
    </source>
</reference>
<feature type="transmembrane region" description="Helical" evidence="8">
    <location>
        <begin position="123"/>
        <end position="147"/>
    </location>
</feature>
<protein>
    <recommendedName>
        <fullName evidence="11">Receptor for retinol uptake STRA6</fullName>
    </recommendedName>
</protein>
<dbReference type="InterPro" id="IPR026612">
    <property type="entry name" value="STRA6-like"/>
</dbReference>
<evidence type="ECO:0000256" key="1">
    <source>
        <dbReference type="ARBA" id="ARBA00004651"/>
    </source>
</evidence>
<name>A7T1K0_NEMVE</name>
<dbReference type="HOGENOM" id="CLU_396696_0_0_1"/>
<keyword evidence="3" id="KW-1003">Cell membrane</keyword>
<evidence type="ECO:0000313" key="9">
    <source>
        <dbReference type="EMBL" id="EDO30162.1"/>
    </source>
</evidence>
<feature type="transmembrane region" description="Helical" evidence="8">
    <location>
        <begin position="479"/>
        <end position="501"/>
    </location>
</feature>
<feature type="transmembrane region" description="Helical" evidence="8">
    <location>
        <begin position="592"/>
        <end position="611"/>
    </location>
</feature>
<keyword evidence="7" id="KW-0675">Receptor</keyword>
<evidence type="ECO:0000256" key="7">
    <source>
        <dbReference type="ARBA" id="ARBA00023170"/>
    </source>
</evidence>
<evidence type="ECO:0008006" key="11">
    <source>
        <dbReference type="Google" id="ProtNLM"/>
    </source>
</evidence>
<evidence type="ECO:0000256" key="2">
    <source>
        <dbReference type="ARBA" id="ARBA00022448"/>
    </source>
</evidence>
<dbReference type="AlphaFoldDB" id="A7T1K0"/>
<evidence type="ECO:0000313" key="10">
    <source>
        <dbReference type="Proteomes" id="UP000001593"/>
    </source>
</evidence>
<feature type="transmembrane region" description="Helical" evidence="8">
    <location>
        <begin position="291"/>
        <end position="309"/>
    </location>
</feature>
<proteinExistence type="predicted"/>
<dbReference type="PhylomeDB" id="A7T1K0"/>
<feature type="transmembrane region" description="Helical" evidence="8">
    <location>
        <begin position="159"/>
        <end position="183"/>
    </location>
</feature>